<evidence type="ECO:0000256" key="3">
    <source>
        <dbReference type="ARBA" id="ARBA00023004"/>
    </source>
</evidence>
<accession>A0A7X3LRR2</accession>
<dbReference type="InterPro" id="IPR051459">
    <property type="entry name" value="Cytochrome_c-type_DH"/>
</dbReference>
<evidence type="ECO:0000313" key="6">
    <source>
        <dbReference type="EMBL" id="MXN63893.1"/>
    </source>
</evidence>
<gene>
    <name evidence="6" type="ORF">GR183_03170</name>
</gene>
<keyword evidence="1 4" id="KW-0349">Heme</keyword>
<sequence length="311" mass="33768">MAKRSLSRLLGLFLLAVVAGLWFTRPQHIEASAIPERDPDLTNGERMFWAGGCASCHAAKDAKGDDKFVLQGGLELKTPFGLFRVPNISTSNAQGIGGWSTADFITAMVKGTSPDGRHYYPAFPYASYEKMRYGDLIDLKAFLDTLPASDNEVAGHDLDFPYSIRPGIGLWKLLYLSDRPFEANPNWDETTNRGAYLATGPGHCAECHTPRDIFGGLNAERWMAGAPNPEGGRGRIPNITPHADGIGNWSAADIAFFLESGFTPEYDSVGGSMASVQENWAKLPGEYREAVAAYLKAIQPIASMKAEDDGS</sequence>
<dbReference type="InterPro" id="IPR036909">
    <property type="entry name" value="Cyt_c-like_dom_sf"/>
</dbReference>
<dbReference type="SUPFAM" id="SSF46626">
    <property type="entry name" value="Cytochrome c"/>
    <property type="match status" value="2"/>
</dbReference>
<dbReference type="Proteomes" id="UP000433101">
    <property type="component" value="Unassembled WGS sequence"/>
</dbReference>
<reference evidence="6 7" key="1">
    <citation type="submission" date="2019-12" db="EMBL/GenBank/DDBJ databases">
        <authorList>
            <person name="Li M."/>
        </authorList>
    </citation>
    <scope>NUCLEOTIDE SEQUENCE [LARGE SCALE GENOMIC DNA]</scope>
    <source>
        <strain evidence="6 7">GBMRC 2046</strain>
    </source>
</reference>
<dbReference type="PANTHER" id="PTHR35008">
    <property type="entry name" value="BLL4482 PROTEIN-RELATED"/>
    <property type="match status" value="1"/>
</dbReference>
<organism evidence="6 7">
    <name type="scientific">Stappia sediminis</name>
    <dbReference type="NCBI Taxonomy" id="2692190"/>
    <lineage>
        <taxon>Bacteria</taxon>
        <taxon>Pseudomonadati</taxon>
        <taxon>Pseudomonadota</taxon>
        <taxon>Alphaproteobacteria</taxon>
        <taxon>Hyphomicrobiales</taxon>
        <taxon>Stappiaceae</taxon>
        <taxon>Stappia</taxon>
    </lineage>
</organism>
<dbReference type="GO" id="GO:0009055">
    <property type="term" value="F:electron transfer activity"/>
    <property type="evidence" value="ECO:0007669"/>
    <property type="project" value="InterPro"/>
</dbReference>
<dbReference type="GO" id="GO:0020037">
    <property type="term" value="F:heme binding"/>
    <property type="evidence" value="ECO:0007669"/>
    <property type="project" value="InterPro"/>
</dbReference>
<keyword evidence="2 4" id="KW-0479">Metal-binding</keyword>
<dbReference type="RefSeq" id="WP_160774112.1">
    <property type="nucleotide sequence ID" value="NZ_WUMV01000001.1"/>
</dbReference>
<feature type="domain" description="Cytochrome c" evidence="5">
    <location>
        <begin position="189"/>
        <end position="299"/>
    </location>
</feature>
<feature type="domain" description="Cytochrome c" evidence="5">
    <location>
        <begin position="39"/>
        <end position="147"/>
    </location>
</feature>
<dbReference type="AlphaFoldDB" id="A0A7X3LRR2"/>
<dbReference type="GO" id="GO:0046872">
    <property type="term" value="F:metal ion binding"/>
    <property type="evidence" value="ECO:0007669"/>
    <property type="project" value="UniProtKB-KW"/>
</dbReference>
<evidence type="ECO:0000259" key="5">
    <source>
        <dbReference type="PROSITE" id="PS51007"/>
    </source>
</evidence>
<comment type="caution">
    <text evidence="6">The sequence shown here is derived from an EMBL/GenBank/DDBJ whole genome shotgun (WGS) entry which is preliminary data.</text>
</comment>
<evidence type="ECO:0000256" key="4">
    <source>
        <dbReference type="PROSITE-ProRule" id="PRU00433"/>
    </source>
</evidence>
<keyword evidence="7" id="KW-1185">Reference proteome</keyword>
<dbReference type="Gene3D" id="1.10.760.10">
    <property type="entry name" value="Cytochrome c-like domain"/>
    <property type="match status" value="1"/>
</dbReference>
<evidence type="ECO:0000313" key="7">
    <source>
        <dbReference type="Proteomes" id="UP000433101"/>
    </source>
</evidence>
<proteinExistence type="predicted"/>
<name>A0A7X3LRR2_9HYPH</name>
<dbReference type="PROSITE" id="PS51007">
    <property type="entry name" value="CYTC"/>
    <property type="match status" value="2"/>
</dbReference>
<dbReference type="EMBL" id="WUMV01000001">
    <property type="protein sequence ID" value="MXN63893.1"/>
    <property type="molecule type" value="Genomic_DNA"/>
</dbReference>
<protein>
    <submittedName>
        <fullName evidence="6">Cytochrome C</fullName>
    </submittedName>
</protein>
<dbReference type="InterPro" id="IPR009056">
    <property type="entry name" value="Cyt_c-like_dom"/>
</dbReference>
<evidence type="ECO:0000256" key="2">
    <source>
        <dbReference type="ARBA" id="ARBA00022723"/>
    </source>
</evidence>
<keyword evidence="3 4" id="KW-0408">Iron</keyword>
<dbReference type="PANTHER" id="PTHR35008:SF8">
    <property type="entry name" value="ALCOHOL DEHYDROGENASE CYTOCHROME C SUBUNIT"/>
    <property type="match status" value="1"/>
</dbReference>
<dbReference type="Pfam" id="PF00034">
    <property type="entry name" value="Cytochrom_C"/>
    <property type="match status" value="1"/>
</dbReference>
<evidence type="ECO:0000256" key="1">
    <source>
        <dbReference type="ARBA" id="ARBA00022617"/>
    </source>
</evidence>